<accession>A0A1W6JX06</accession>
<evidence type="ECO:0000313" key="1">
    <source>
        <dbReference type="EMBL" id="ARM74760.1"/>
    </source>
</evidence>
<dbReference type="AlphaFoldDB" id="A0A1W6JX06"/>
<evidence type="ECO:0000313" key="2">
    <source>
        <dbReference type="Proteomes" id="UP000193404"/>
    </source>
</evidence>
<evidence type="ECO:0008006" key="3">
    <source>
        <dbReference type="Google" id="ProtNLM"/>
    </source>
</evidence>
<dbReference type="GeneID" id="41589475"/>
<proteinExistence type="predicted"/>
<name>A0A1W6JX06_9CREN</name>
<gene>
    <name evidence="1" type="ORF">B6F84_01115</name>
</gene>
<sequence length="369" mass="42330">MIYAYPSISGVEYLKTIDDETQIREINSLDQNLFPKGSTLIIRGDYLKLKNTIDINRSLNNFLDFINNGGKVIWIGAPFKYIYVDNLTQAKETIKWLKENFEKFLGIQNFYIGYSKEKGYYVETKLKFLNDLNSICEETKFSSFLGIIPQKADGVPLGDKIVPFNICKSSQNQEYTTSYSIIIGKGQIIRPFINLDIQTSQVLISLIIRSISESVANIFTNKVRLDLLGDYLIDYAQSISLYIMGYYSSAVVVIRKILENIIIEKYLDKLCQTLKERGINVENSCMEIKELKKPVLYTLEREILGKISKIDNQTKNELLFLLDKLEDLRLIGNFGAHKKVKNNDALHAINEAPELIERLENLIAKLETN</sequence>
<protein>
    <recommendedName>
        <fullName evidence="3">DUF4145 domain-containing protein</fullName>
    </recommendedName>
</protein>
<organism evidence="1 2">
    <name type="scientific">Acidianus manzaensis</name>
    <dbReference type="NCBI Taxonomy" id="282676"/>
    <lineage>
        <taxon>Archaea</taxon>
        <taxon>Thermoproteota</taxon>
        <taxon>Thermoprotei</taxon>
        <taxon>Sulfolobales</taxon>
        <taxon>Sulfolobaceae</taxon>
        <taxon>Acidianus</taxon>
    </lineage>
</organism>
<dbReference type="KEGG" id="aman:B6F84_01115"/>
<reference evidence="1 2" key="1">
    <citation type="submission" date="2017-03" db="EMBL/GenBank/DDBJ databases">
        <title>Sulfur activation and transportation mechanism of thermophilic Archaea Acidianus manzaensis YN-25.</title>
        <authorList>
            <person name="Ma Y."/>
            <person name="Yang Y."/>
            <person name="Xia J."/>
        </authorList>
    </citation>
    <scope>NUCLEOTIDE SEQUENCE [LARGE SCALE GENOMIC DNA]</scope>
    <source>
        <strain evidence="1 2">YN-25</strain>
    </source>
</reference>
<dbReference type="RefSeq" id="WP_148690510.1">
    <property type="nucleotide sequence ID" value="NZ_CP020477.1"/>
</dbReference>
<dbReference type="EMBL" id="CP020477">
    <property type="protein sequence ID" value="ARM74760.1"/>
    <property type="molecule type" value="Genomic_DNA"/>
</dbReference>
<keyword evidence="2" id="KW-1185">Reference proteome</keyword>
<dbReference type="Proteomes" id="UP000193404">
    <property type="component" value="Chromosome"/>
</dbReference>
<dbReference type="STRING" id="282676.B6F84_01115"/>